<keyword evidence="1" id="KW-0732">Signal</keyword>
<feature type="chain" id="PRO_5045875470" description="Lipoprotein" evidence="1">
    <location>
        <begin position="22"/>
        <end position="147"/>
    </location>
</feature>
<reference evidence="2 3" key="1">
    <citation type="submission" date="2020-02" db="EMBL/GenBank/DDBJ databases">
        <title>Shewanella WXL01 sp. nov., a marine bacterium isolated from green algae in Luhuitou Fringing Reef (Northern South China Sea).</title>
        <authorList>
            <person name="Wang X."/>
        </authorList>
    </citation>
    <scope>NUCLEOTIDE SEQUENCE [LARGE SCALE GENOMIC DNA]</scope>
    <source>
        <strain evidence="2 3">MCCC 1A01895</strain>
    </source>
</reference>
<dbReference type="EMBL" id="JAAIKR010000021">
    <property type="protein sequence ID" value="MBR9729507.1"/>
    <property type="molecule type" value="Genomic_DNA"/>
</dbReference>
<dbReference type="PROSITE" id="PS51257">
    <property type="entry name" value="PROKAR_LIPOPROTEIN"/>
    <property type="match status" value="1"/>
</dbReference>
<keyword evidence="3" id="KW-1185">Reference proteome</keyword>
<sequence>MIRLILLITVLSLAACSTNQADPYEFAGQYKDRFATQIKGQDIKLFTYKAHLANSSTRGLNDNRNSPQINRKNQDAISYAREQAAKQDHLERWQQNVELGLVNTLAMSGFCQTGYIELSRYIGADRAEIRGECKEGATQADIVKFGY</sequence>
<proteinExistence type="predicted"/>
<evidence type="ECO:0000313" key="3">
    <source>
        <dbReference type="Proteomes" id="UP000811844"/>
    </source>
</evidence>
<feature type="signal peptide" evidence="1">
    <location>
        <begin position="1"/>
        <end position="21"/>
    </location>
</feature>
<organism evidence="2 3">
    <name type="scientific">Shewanella intestini</name>
    <dbReference type="NCBI Taxonomy" id="2017544"/>
    <lineage>
        <taxon>Bacteria</taxon>
        <taxon>Pseudomonadati</taxon>
        <taxon>Pseudomonadota</taxon>
        <taxon>Gammaproteobacteria</taxon>
        <taxon>Alteromonadales</taxon>
        <taxon>Shewanellaceae</taxon>
        <taxon>Shewanella</taxon>
    </lineage>
</organism>
<dbReference type="Proteomes" id="UP000811844">
    <property type="component" value="Unassembled WGS sequence"/>
</dbReference>
<evidence type="ECO:0000256" key="1">
    <source>
        <dbReference type="SAM" id="SignalP"/>
    </source>
</evidence>
<evidence type="ECO:0000313" key="2">
    <source>
        <dbReference type="EMBL" id="MBR9729507.1"/>
    </source>
</evidence>
<name>A0ABS5I670_9GAMM</name>
<protein>
    <recommendedName>
        <fullName evidence="4">Lipoprotein</fullName>
    </recommendedName>
</protein>
<gene>
    <name evidence="2" type="ORF">G3R48_16165</name>
</gene>
<comment type="caution">
    <text evidence="2">The sequence shown here is derived from an EMBL/GenBank/DDBJ whole genome shotgun (WGS) entry which is preliminary data.</text>
</comment>
<evidence type="ECO:0008006" key="4">
    <source>
        <dbReference type="Google" id="ProtNLM"/>
    </source>
</evidence>
<dbReference type="RefSeq" id="WP_153666232.1">
    <property type="nucleotide sequence ID" value="NZ_JAAIKR010000021.1"/>
</dbReference>
<accession>A0ABS5I670</accession>